<sequence length="1586" mass="173926">MSDVSFLQPFCGNLSSDFWEGGKIGFCFSEAFLHTPVAIILSIILVVHAIRMIPSLVFEWPLAKIIVIRIFLDLAVITKCLLTISFCLSPFLISITVSPFMFSSHLGSAMVCITCRTLFDFILGKTNLMHSRGPSLVLFAEVLYFYTTCLQLWSGLSQLPFSSHGVFLVGLLFDSIAFGCHLLTKVPVIFPVENERIQRARLIRNVNNAVPDQSSNILDISNQYQSRSESSVGCLGKLLFTWINETISKGFYGELSSTKFLPPLPASLCTTTLEFALDADLLPTTTNSKFKSAFPLVKQLFTKFGREITVLGCIKFVFSVLTLSSPVILNKFIEELTDFQANWRLAALWGAALVASRLVTIFLDISYSYWTARFGLKTKISITCLVYRQLLRHKMSTLSEFSTGNLVNLLTSDTERIVNLTPSLNEVWAMPVQVIVAIWLLYYQVGFSCFVGVAFLVVLLPLNKLLTNYIGKYSSALMHHKDLRVKILSEVLQSMTTIKLACWEFLMRRKILSSRHFELNALRGQKLLDAACVFLWAACPSILAGSTFATYVALGNTLRPAKVFTSLALFNMLIGPMNAFPWVLNGVVEALISAGRICRLFRINTDALGSTNSAFNTDNMPIGYPQTRDDLEVNLTASSFYWTSMTTPTLTDITLTVPKGQLVGIVGPVACGKSSLLLALMGELQTVNFQDSSTGARFAYVGLKPWLQQGTILSNILFGKSLEPDWLSAVVDACGLTEDLSEMPAGLDTEVGEAGSCLSGGQKARVALARAIYQRADVYLFDDPLAALDSCVASGIIKKCIGRQGLLAGKTRFIATHLPDWLFSEDENFGGPADLVITLSEGRIVSRWTPGNKLGSSADEQQNHSVPHSRQYSTPDYMSEEDRENESDSKPLLPATQEETRTGVKPIKDEDASNLESFAFGSIASRVYRWYIRSVGYCLALCVLISLMLMQVSRNGLDYWLSYWMQNGSPSPSNLTSPSVEYIGAHSLPLIGALYTPPVVETLTVGPPTINSTNFYLSVYASIIGANLLFTIFRSVLFAYAGLAAAATIHERMLDTVLQGEMHFFDVTPLGRILNRFSSDVGTIDDGLPFLLNIFLAVVFGLLGALVVTCLAMPAILVIFLPLLFVYWSVQRVYRAAARDLKRLSSIALSPVYAHFSETIAGLVVIRGLREEAAFRATSCSRLNDQTRCALASLAASAWLDLRLQFIALLVIVGVVVVALFGQAFGWMDVSLAGLAVIYALMLANSMTSLVTLMADTEKNFVAVERCRGLTEETPLEADVGLCSVVVPRRRQLSGREHLRSLEPPVWAGVDASWPRAGRVVFHDVCLSYPSASEVAKLALDGVCLEIEPGEKVGVVGRTGSGKSSLLRVLFRLVPHLEGPAIDPRLAHIKQLHGATGKVTVDGVDIRQLPLQILRSRMLCISQDPFLFSGTVRENLDPDGSYTDDQLVEMLVKCGLAAEAREAAELLSCEVGESGRSLSAGQRQILCLVRALFSRVPGRQTVVCLDEATASLDDACEEKIQNVLASEFASSTVILVAHRLSSVLRGCTRVVVMSFGRIVEVGSPRQLAQDPTSHFYGMLRSRDLPL</sequence>
<feature type="transmembrane region" description="Helical" evidence="14">
    <location>
        <begin position="1094"/>
        <end position="1127"/>
    </location>
</feature>
<dbReference type="InterPro" id="IPR003593">
    <property type="entry name" value="AAA+_ATPase"/>
</dbReference>
<dbReference type="PROSITE" id="PS50929">
    <property type="entry name" value="ABC_TM1F"/>
    <property type="match status" value="2"/>
</dbReference>
<comment type="catalytic activity">
    <reaction evidence="12">
        <text>ATP + H2O + xenobioticSide 1 = ADP + phosphate + xenobioticSide 2.</text>
        <dbReference type="EC" id="7.6.2.2"/>
    </reaction>
</comment>
<feature type="domain" description="ABC transmembrane type-1" evidence="16">
    <location>
        <begin position="943"/>
        <end position="1259"/>
    </location>
</feature>
<keyword evidence="7" id="KW-0547">Nucleotide-binding</keyword>
<reference evidence="17" key="1">
    <citation type="submission" date="2019-11" db="UniProtKB">
        <authorList>
            <consortium name="WormBaseParasite"/>
        </authorList>
    </citation>
    <scope>IDENTIFICATION</scope>
</reference>
<evidence type="ECO:0000256" key="6">
    <source>
        <dbReference type="ARBA" id="ARBA00022737"/>
    </source>
</evidence>
<evidence type="ECO:0000259" key="16">
    <source>
        <dbReference type="PROSITE" id="PS50929"/>
    </source>
</evidence>
<organism evidence="17">
    <name type="scientific">Mesocestoides corti</name>
    <name type="common">Flatworm</name>
    <dbReference type="NCBI Taxonomy" id="53468"/>
    <lineage>
        <taxon>Eukaryota</taxon>
        <taxon>Metazoa</taxon>
        <taxon>Spiralia</taxon>
        <taxon>Lophotrochozoa</taxon>
        <taxon>Platyhelminthes</taxon>
        <taxon>Cestoda</taxon>
        <taxon>Eucestoda</taxon>
        <taxon>Cyclophyllidea</taxon>
        <taxon>Mesocestoididae</taxon>
        <taxon>Mesocestoides</taxon>
    </lineage>
</organism>
<keyword evidence="8" id="KW-0067">ATP-binding</keyword>
<evidence type="ECO:0000256" key="12">
    <source>
        <dbReference type="ARBA" id="ARBA00034018"/>
    </source>
</evidence>
<dbReference type="Pfam" id="PF00005">
    <property type="entry name" value="ABC_tran"/>
    <property type="match status" value="2"/>
</dbReference>
<dbReference type="PROSITE" id="PS50893">
    <property type="entry name" value="ABC_TRANSPORTER_2"/>
    <property type="match status" value="2"/>
</dbReference>
<dbReference type="InterPro" id="IPR027417">
    <property type="entry name" value="P-loop_NTPase"/>
</dbReference>
<dbReference type="PANTHER" id="PTHR24223">
    <property type="entry name" value="ATP-BINDING CASSETTE SUB-FAMILY C"/>
    <property type="match status" value="1"/>
</dbReference>
<evidence type="ECO:0000256" key="1">
    <source>
        <dbReference type="ARBA" id="ARBA00004370"/>
    </source>
</evidence>
<dbReference type="SMART" id="SM00382">
    <property type="entry name" value="AAA"/>
    <property type="match status" value="2"/>
</dbReference>
<evidence type="ECO:0000256" key="10">
    <source>
        <dbReference type="ARBA" id="ARBA00022989"/>
    </source>
</evidence>
<dbReference type="InterPro" id="IPR036640">
    <property type="entry name" value="ABC1_TM_sf"/>
</dbReference>
<protein>
    <recommendedName>
        <fullName evidence="3">ABC-type xenobiotic transporter</fullName>
        <ecNumber evidence="3">7.6.2.2</ecNumber>
    </recommendedName>
</protein>
<proteinExistence type="inferred from homology"/>
<dbReference type="CDD" id="cd18598">
    <property type="entry name" value="ABC_6TM_MRP7_D1_like"/>
    <property type="match status" value="1"/>
</dbReference>
<dbReference type="Gene3D" id="1.20.1560.10">
    <property type="entry name" value="ABC transporter type 1, transmembrane domain"/>
    <property type="match status" value="2"/>
</dbReference>
<accession>A0A5K3F1Q5</accession>
<evidence type="ECO:0000313" key="17">
    <source>
        <dbReference type="WBParaSite" id="MCU_004253-RC"/>
    </source>
</evidence>
<feature type="transmembrane region" description="Helical" evidence="14">
    <location>
        <begin position="166"/>
        <end position="192"/>
    </location>
</feature>
<feature type="transmembrane region" description="Helical" evidence="14">
    <location>
        <begin position="348"/>
        <end position="370"/>
    </location>
</feature>
<feature type="region of interest" description="Disordered" evidence="13">
    <location>
        <begin position="850"/>
        <end position="908"/>
    </location>
</feature>
<dbReference type="GO" id="GO:0016020">
    <property type="term" value="C:membrane"/>
    <property type="evidence" value="ECO:0007669"/>
    <property type="project" value="UniProtKB-SubCell"/>
</dbReference>
<evidence type="ECO:0000256" key="9">
    <source>
        <dbReference type="ARBA" id="ARBA00022967"/>
    </source>
</evidence>
<feature type="transmembrane region" description="Helical" evidence="14">
    <location>
        <begin position="308"/>
        <end position="328"/>
    </location>
</feature>
<dbReference type="InterPro" id="IPR003439">
    <property type="entry name" value="ABC_transporter-like_ATP-bd"/>
</dbReference>
<comment type="subcellular location">
    <subcellularLocation>
        <location evidence="1">Membrane</location>
    </subcellularLocation>
</comment>
<dbReference type="EC" id="7.6.2.2" evidence="3"/>
<keyword evidence="10 14" id="KW-1133">Transmembrane helix</keyword>
<evidence type="ECO:0000256" key="14">
    <source>
        <dbReference type="SAM" id="Phobius"/>
    </source>
</evidence>
<evidence type="ECO:0000256" key="8">
    <source>
        <dbReference type="ARBA" id="ARBA00022840"/>
    </source>
</evidence>
<feature type="domain" description="ABC transporter" evidence="15">
    <location>
        <begin position="635"/>
        <end position="866"/>
    </location>
</feature>
<dbReference type="InterPro" id="IPR011527">
    <property type="entry name" value="ABC1_TM_dom"/>
</dbReference>
<keyword evidence="6" id="KW-0677">Repeat</keyword>
<dbReference type="InterPro" id="IPR017871">
    <property type="entry name" value="ABC_transporter-like_CS"/>
</dbReference>
<keyword evidence="11 14" id="KW-0472">Membrane</keyword>
<evidence type="ECO:0000259" key="15">
    <source>
        <dbReference type="PROSITE" id="PS50893"/>
    </source>
</evidence>
<evidence type="ECO:0000256" key="4">
    <source>
        <dbReference type="ARBA" id="ARBA00022448"/>
    </source>
</evidence>
<dbReference type="CDD" id="cd03244">
    <property type="entry name" value="ABCC_MRP_domain2"/>
    <property type="match status" value="1"/>
</dbReference>
<dbReference type="Pfam" id="PF00664">
    <property type="entry name" value="ABC_membrane"/>
    <property type="match status" value="2"/>
</dbReference>
<dbReference type="SUPFAM" id="SSF52540">
    <property type="entry name" value="P-loop containing nucleoside triphosphate hydrolases"/>
    <property type="match status" value="2"/>
</dbReference>
<feature type="transmembrane region" description="Helical" evidence="14">
    <location>
        <begin position="70"/>
        <end position="93"/>
    </location>
</feature>
<keyword evidence="9" id="KW-1278">Translocase</keyword>
<dbReference type="PROSITE" id="PS00211">
    <property type="entry name" value="ABC_TRANSPORTER_1"/>
    <property type="match status" value="1"/>
</dbReference>
<evidence type="ECO:0000256" key="7">
    <source>
        <dbReference type="ARBA" id="ARBA00022741"/>
    </source>
</evidence>
<feature type="transmembrane region" description="Helical" evidence="14">
    <location>
        <begin position="930"/>
        <end position="952"/>
    </location>
</feature>
<dbReference type="Gene3D" id="3.40.50.300">
    <property type="entry name" value="P-loop containing nucleotide triphosphate hydrolases"/>
    <property type="match status" value="2"/>
</dbReference>
<evidence type="ECO:0000256" key="13">
    <source>
        <dbReference type="SAM" id="MobiDB-lite"/>
    </source>
</evidence>
<feature type="transmembrane region" description="Helical" evidence="14">
    <location>
        <begin position="38"/>
        <end position="58"/>
    </location>
</feature>
<evidence type="ECO:0000256" key="11">
    <source>
        <dbReference type="ARBA" id="ARBA00023136"/>
    </source>
</evidence>
<feature type="transmembrane region" description="Helical" evidence="14">
    <location>
        <begin position="135"/>
        <end position="154"/>
    </location>
</feature>
<feature type="transmembrane region" description="Helical" evidence="14">
    <location>
        <begin position="440"/>
        <end position="462"/>
    </location>
</feature>
<keyword evidence="5 14" id="KW-0812">Transmembrane</keyword>
<dbReference type="FunFam" id="3.40.50.300:FF:000630">
    <property type="entry name" value="ATP-binding cassette (ABC) transporter, putative"/>
    <property type="match status" value="1"/>
</dbReference>
<dbReference type="CDD" id="cd03250">
    <property type="entry name" value="ABCC_MRP_domain1"/>
    <property type="match status" value="1"/>
</dbReference>
<evidence type="ECO:0000256" key="5">
    <source>
        <dbReference type="ARBA" id="ARBA00022692"/>
    </source>
</evidence>
<feature type="domain" description="ABC transmembrane type-1" evidence="16">
    <location>
        <begin position="316"/>
        <end position="589"/>
    </location>
</feature>
<feature type="transmembrane region" description="Helical" evidence="14">
    <location>
        <begin position="1015"/>
        <end position="1043"/>
    </location>
</feature>
<comment type="similarity">
    <text evidence="2">Belongs to the ABC transporter superfamily. ABCC family. Conjugate transporter (TC 3.A.1.208) subfamily.</text>
</comment>
<feature type="compositionally biased region" description="Basic and acidic residues" evidence="13">
    <location>
        <begin position="898"/>
        <end position="908"/>
    </location>
</feature>
<dbReference type="GO" id="GO:0008559">
    <property type="term" value="F:ABC-type xenobiotic transporter activity"/>
    <property type="evidence" value="ECO:0007669"/>
    <property type="project" value="UniProtKB-EC"/>
</dbReference>
<feature type="domain" description="ABC transporter" evidence="15">
    <location>
        <begin position="1320"/>
        <end position="1580"/>
    </location>
</feature>
<feature type="transmembrane region" description="Helical" evidence="14">
    <location>
        <begin position="1232"/>
        <end position="1253"/>
    </location>
</feature>
<dbReference type="InterPro" id="IPR050173">
    <property type="entry name" value="ABC_transporter_C-like"/>
</dbReference>
<evidence type="ECO:0000256" key="3">
    <source>
        <dbReference type="ARBA" id="ARBA00012191"/>
    </source>
</evidence>
<feature type="transmembrane region" description="Helical" evidence="14">
    <location>
        <begin position="1206"/>
        <end position="1226"/>
    </location>
</feature>
<dbReference type="GO" id="GO:0016887">
    <property type="term" value="F:ATP hydrolysis activity"/>
    <property type="evidence" value="ECO:0007669"/>
    <property type="project" value="InterPro"/>
</dbReference>
<dbReference type="GO" id="GO:0005524">
    <property type="term" value="F:ATP binding"/>
    <property type="evidence" value="ECO:0007669"/>
    <property type="project" value="UniProtKB-KW"/>
</dbReference>
<name>A0A5K3F1Q5_MESCO</name>
<dbReference type="CDD" id="cd18605">
    <property type="entry name" value="ABC_6TM_MRP7_D2_like"/>
    <property type="match status" value="1"/>
</dbReference>
<dbReference type="WBParaSite" id="MCU_004253-RC">
    <property type="protein sequence ID" value="MCU_004253-RC"/>
    <property type="gene ID" value="MCU_004253"/>
</dbReference>
<keyword evidence="4" id="KW-0813">Transport</keyword>
<dbReference type="SUPFAM" id="SSF90123">
    <property type="entry name" value="ABC transporter transmembrane region"/>
    <property type="match status" value="2"/>
</dbReference>
<feature type="transmembrane region" description="Helical" evidence="14">
    <location>
        <begin position="527"/>
        <end position="554"/>
    </location>
</feature>
<dbReference type="FunFam" id="1.20.1560.10:FF:000037">
    <property type="entry name" value="ATP-binding cassette subfamily C member 10"/>
    <property type="match status" value="1"/>
</dbReference>
<evidence type="ECO:0000256" key="2">
    <source>
        <dbReference type="ARBA" id="ARBA00009726"/>
    </source>
</evidence>
<feature type="compositionally biased region" description="Polar residues" evidence="13">
    <location>
        <begin position="854"/>
        <end position="876"/>
    </location>
</feature>
<dbReference type="PANTHER" id="PTHR24223:SF330">
    <property type="entry name" value="ATP-BINDING CASSETTE SUB-FAMILY C MEMBER 10"/>
    <property type="match status" value="1"/>
</dbReference>